<evidence type="ECO:0000313" key="2">
    <source>
        <dbReference type="Proteomes" id="UP001143910"/>
    </source>
</evidence>
<dbReference type="EMBL" id="JANJQO010000195">
    <property type="protein sequence ID" value="KAJ2980486.1"/>
    <property type="molecule type" value="Genomic_DNA"/>
</dbReference>
<evidence type="ECO:0000313" key="1">
    <source>
        <dbReference type="EMBL" id="KAJ2980486.1"/>
    </source>
</evidence>
<protein>
    <submittedName>
        <fullName evidence="1">Uncharacterized protein</fullName>
    </submittedName>
</protein>
<keyword evidence="2" id="KW-1185">Reference proteome</keyword>
<name>A0ACC1NPP2_9HYPO</name>
<dbReference type="Proteomes" id="UP001143910">
    <property type="component" value="Unassembled WGS sequence"/>
</dbReference>
<proteinExistence type="predicted"/>
<sequence>MTVDSDTKFWDAAAKKYSLSKVGDQAGYERTLDKTRSFLKESDRVLELGCGTGSTALLLAPSVSRYLATDLSPKMIEIAQEKLAKNNAISGLEFRATTAAALSTEASKYSTIIGFNYLHLVRDTPATMQSIRTMLEDGGLFISKTPCLGEMNPLIRWVGIPVMQVFGWAPSVGSFNTADLKRHIVSAGFDILVDEIHSSKGNDKRPFIVARKI</sequence>
<organism evidence="1 2">
    <name type="scientific">Zarea fungicola</name>
    <dbReference type="NCBI Taxonomy" id="93591"/>
    <lineage>
        <taxon>Eukaryota</taxon>
        <taxon>Fungi</taxon>
        <taxon>Dikarya</taxon>
        <taxon>Ascomycota</taxon>
        <taxon>Pezizomycotina</taxon>
        <taxon>Sordariomycetes</taxon>
        <taxon>Hypocreomycetidae</taxon>
        <taxon>Hypocreales</taxon>
        <taxon>Cordycipitaceae</taxon>
        <taxon>Zarea</taxon>
    </lineage>
</organism>
<reference evidence="1" key="1">
    <citation type="submission" date="2022-08" db="EMBL/GenBank/DDBJ databases">
        <title>Genome Sequence of Lecanicillium fungicola.</title>
        <authorList>
            <person name="Buettner E."/>
        </authorList>
    </citation>
    <scope>NUCLEOTIDE SEQUENCE</scope>
    <source>
        <strain evidence="1">Babe33</strain>
    </source>
</reference>
<gene>
    <name evidence="1" type="ORF">NQ176_g2616</name>
</gene>
<comment type="caution">
    <text evidence="1">The sequence shown here is derived from an EMBL/GenBank/DDBJ whole genome shotgun (WGS) entry which is preliminary data.</text>
</comment>
<accession>A0ACC1NPP2</accession>